<proteinExistence type="inferred from homology"/>
<dbReference type="PIRSF" id="PIRSF000126">
    <property type="entry name" value="11-beta-HSD1"/>
    <property type="match status" value="1"/>
</dbReference>
<dbReference type="SUPFAM" id="SSF51735">
    <property type="entry name" value="NAD(P)-binding Rossmann-fold domains"/>
    <property type="match status" value="1"/>
</dbReference>
<organism evidence="4 5">
    <name type="scientific">Nakamurella endophytica</name>
    <dbReference type="NCBI Taxonomy" id="1748367"/>
    <lineage>
        <taxon>Bacteria</taxon>
        <taxon>Bacillati</taxon>
        <taxon>Actinomycetota</taxon>
        <taxon>Actinomycetes</taxon>
        <taxon>Nakamurellales</taxon>
        <taxon>Nakamurellaceae</taxon>
        <taxon>Nakamurella</taxon>
    </lineage>
</organism>
<keyword evidence="2" id="KW-0560">Oxidoreductase</keyword>
<comment type="similarity">
    <text evidence="1 3">Belongs to the short-chain dehydrogenases/reductases (SDR) family.</text>
</comment>
<comment type="caution">
    <text evidence="4">The sequence shown here is derived from an EMBL/GenBank/DDBJ whole genome shotgun (WGS) entry which is preliminary data.</text>
</comment>
<dbReference type="GO" id="GO:0016491">
    <property type="term" value="F:oxidoreductase activity"/>
    <property type="evidence" value="ECO:0007669"/>
    <property type="project" value="UniProtKB-KW"/>
</dbReference>
<dbReference type="AlphaFoldDB" id="A0A917T2N4"/>
<name>A0A917T2N4_9ACTN</name>
<dbReference type="InterPro" id="IPR036291">
    <property type="entry name" value="NAD(P)-bd_dom_sf"/>
</dbReference>
<gene>
    <name evidence="4" type="ORF">GCM10011594_30420</name>
</gene>
<dbReference type="PANTHER" id="PTHR44196">
    <property type="entry name" value="DEHYDROGENASE/REDUCTASE SDR FAMILY MEMBER 7B"/>
    <property type="match status" value="1"/>
</dbReference>
<dbReference type="RefSeq" id="WP_188942968.1">
    <property type="nucleotide sequence ID" value="NZ_BMNA01000006.1"/>
</dbReference>
<dbReference type="InterPro" id="IPR002347">
    <property type="entry name" value="SDR_fam"/>
</dbReference>
<keyword evidence="5" id="KW-1185">Reference proteome</keyword>
<sequence>MPTALVTGASSGIGAAFARRLAAAGHHLVLVARDAARLEDARGPLRAQGAPDVEVLAADLTDPAQLQAVQERLADPGRPVDLLVNNAGLAVGHDFLDAPPAELQHQIDLNVTAVTLLARAALPGMVARGHGGVINVASVAGLIPGRGTTYAGSKAFVVALTEGLTTPLRGTGVRVQALCPGFVRTEFHRRAGIDMSRAPGWVYVDVDTVVRTSLADLRANRPVSVPGPLYRTLVGAVRVLPRGLVRRVAGGLERGRT</sequence>
<reference evidence="4" key="2">
    <citation type="submission" date="2020-09" db="EMBL/GenBank/DDBJ databases">
        <authorList>
            <person name="Sun Q."/>
            <person name="Zhou Y."/>
        </authorList>
    </citation>
    <scope>NUCLEOTIDE SEQUENCE</scope>
    <source>
        <strain evidence="4">CGMCC 4.7308</strain>
    </source>
</reference>
<accession>A0A917T2N4</accession>
<protein>
    <submittedName>
        <fullName evidence="4">Short-chain dehydrogenase</fullName>
    </submittedName>
</protein>
<reference evidence="4" key="1">
    <citation type="journal article" date="2014" name="Int. J. Syst. Evol. Microbiol.">
        <title>Complete genome sequence of Corynebacterium casei LMG S-19264T (=DSM 44701T), isolated from a smear-ripened cheese.</title>
        <authorList>
            <consortium name="US DOE Joint Genome Institute (JGI-PGF)"/>
            <person name="Walter F."/>
            <person name="Albersmeier A."/>
            <person name="Kalinowski J."/>
            <person name="Ruckert C."/>
        </authorList>
    </citation>
    <scope>NUCLEOTIDE SEQUENCE</scope>
    <source>
        <strain evidence="4">CGMCC 4.7308</strain>
    </source>
</reference>
<evidence type="ECO:0000256" key="2">
    <source>
        <dbReference type="ARBA" id="ARBA00023002"/>
    </source>
</evidence>
<dbReference type="PANTHER" id="PTHR44196:SF2">
    <property type="entry name" value="SHORT-CHAIN DEHYDROGENASE-RELATED"/>
    <property type="match status" value="1"/>
</dbReference>
<evidence type="ECO:0000256" key="1">
    <source>
        <dbReference type="ARBA" id="ARBA00006484"/>
    </source>
</evidence>
<dbReference type="GO" id="GO:0016020">
    <property type="term" value="C:membrane"/>
    <property type="evidence" value="ECO:0007669"/>
    <property type="project" value="TreeGrafter"/>
</dbReference>
<dbReference type="PRINTS" id="PR00081">
    <property type="entry name" value="GDHRDH"/>
</dbReference>
<evidence type="ECO:0000256" key="3">
    <source>
        <dbReference type="RuleBase" id="RU000363"/>
    </source>
</evidence>
<dbReference type="Gene3D" id="3.40.50.720">
    <property type="entry name" value="NAD(P)-binding Rossmann-like Domain"/>
    <property type="match status" value="1"/>
</dbReference>
<evidence type="ECO:0000313" key="5">
    <source>
        <dbReference type="Proteomes" id="UP000655208"/>
    </source>
</evidence>
<dbReference type="EMBL" id="BMNA01000006">
    <property type="protein sequence ID" value="GGM08356.1"/>
    <property type="molecule type" value="Genomic_DNA"/>
</dbReference>
<dbReference type="PRINTS" id="PR00080">
    <property type="entry name" value="SDRFAMILY"/>
</dbReference>
<evidence type="ECO:0000313" key="4">
    <source>
        <dbReference type="EMBL" id="GGM08356.1"/>
    </source>
</evidence>
<dbReference type="Proteomes" id="UP000655208">
    <property type="component" value="Unassembled WGS sequence"/>
</dbReference>
<dbReference type="Pfam" id="PF00106">
    <property type="entry name" value="adh_short"/>
    <property type="match status" value="1"/>
</dbReference>